<evidence type="ECO:0000313" key="1">
    <source>
        <dbReference type="EMBL" id="PTQ54593.1"/>
    </source>
</evidence>
<protein>
    <submittedName>
        <fullName evidence="1">Uncharacterized protein</fullName>
    </submittedName>
</protein>
<organism evidence="1 2">
    <name type="scientific">Hydrogenibacillus schlegelii</name>
    <name type="common">Bacillus schlegelii</name>
    <dbReference type="NCBI Taxonomy" id="1484"/>
    <lineage>
        <taxon>Bacteria</taxon>
        <taxon>Bacillati</taxon>
        <taxon>Bacillota</taxon>
        <taxon>Bacilli</taxon>
        <taxon>Bacillales</taxon>
        <taxon>Bacillales Family X. Incertae Sedis</taxon>
        <taxon>Hydrogenibacillus</taxon>
    </lineage>
</organism>
<gene>
    <name evidence="1" type="ORF">HSCHL_0172</name>
</gene>
<dbReference type="EMBL" id="PEBV01000003">
    <property type="protein sequence ID" value="PTQ54593.1"/>
    <property type="molecule type" value="Genomic_DNA"/>
</dbReference>
<name>A0A2T5GEI3_HYDSH</name>
<dbReference type="Proteomes" id="UP000244180">
    <property type="component" value="Unassembled WGS sequence"/>
</dbReference>
<dbReference type="AlphaFoldDB" id="A0A2T5GEI3"/>
<comment type="caution">
    <text evidence="1">The sequence shown here is derived from an EMBL/GenBank/DDBJ whole genome shotgun (WGS) entry which is preliminary data.</text>
</comment>
<proteinExistence type="predicted"/>
<dbReference type="RefSeq" id="WP_272999593.1">
    <property type="nucleotide sequence ID" value="NZ_PEBV01000003.1"/>
</dbReference>
<reference evidence="1 2" key="1">
    <citation type="submission" date="2017-08" db="EMBL/GenBank/DDBJ databases">
        <title>Burning lignite coal seam in the remote Altai Mountains harbors a hydrogen-driven thermophilic microbial community.</title>
        <authorList>
            <person name="Kadnikov V.V."/>
            <person name="Mardanov A.V."/>
            <person name="Ivasenko D."/>
            <person name="Beletsky A.V."/>
            <person name="Karnachuk O.V."/>
            <person name="Ravin N.V."/>
        </authorList>
    </citation>
    <scope>NUCLEOTIDE SEQUENCE [LARGE SCALE GENOMIC DNA]</scope>
    <source>
        <strain evidence="1">AL33</strain>
    </source>
</reference>
<accession>A0A2T5GEI3</accession>
<evidence type="ECO:0000313" key="2">
    <source>
        <dbReference type="Proteomes" id="UP000244180"/>
    </source>
</evidence>
<sequence length="565" mass="62615">MDRTKHQNAKTSAYALPLALILLLFASVTGLALVSLTITSASIGAKEDNALRAQSMADDGLVYWEANFDQKIKEAGNVDPSAADRTLKQIVASITPPDNAGFTLEKSVLPINGDQHGNIDPNVYSAYVTVTVKGAYGASERKITRTYLVTTVAKPFMFALVTDGKLSFNGAAYVEGDALITGPLESSPYAHYDWGLFGGDTKRTGYSALKGKLYSERDHIILTHYKRLFGSWVKEQLPLTPENLQKGFVVPPTLSHGTVEKQTIPVMQLVLEKENQKPLLAEDVVYKKCIKRDNRGNCTHWETDLEVNTQDIELMNILNKNRGLWVKGKLEIKPNVSLIVNGDLLVEKDLIIRKGASLSVWGGNVYVGGKAEVQGDGAARSTLQLNPGQWMYVAKDTLVKDAYFQGTLYSKGNVRIQENLWYRSTIYTAGEATIEDFKMQDNNFTIVAADKEVLVKNNNLFNSQPLVMNAYFYSNQDITLYGVGSNIEIHGGVMGRNVILNAAKGKTWECWFGLAICFEEPQEQLPIERSRLKIFYNPDVILNPPSGIYQPGPLTYKVYSTSLQD</sequence>